<evidence type="ECO:0000256" key="4">
    <source>
        <dbReference type="ARBA" id="ARBA00022448"/>
    </source>
</evidence>
<keyword evidence="9 12" id="KW-0406">Ion transport</keyword>
<evidence type="ECO:0000256" key="10">
    <source>
        <dbReference type="ARBA" id="ARBA00023128"/>
    </source>
</evidence>
<evidence type="ECO:0000256" key="9">
    <source>
        <dbReference type="ARBA" id="ARBA00023065"/>
    </source>
</evidence>
<dbReference type="Pfam" id="PF00895">
    <property type="entry name" value="ATP-synt_8"/>
    <property type="match status" value="1"/>
</dbReference>
<reference evidence="13" key="1">
    <citation type="journal article" date="2005" name="Proc. R. Soc. B">
        <title>Mitochondrial genomes suggest that hexapods and crustaceans are mutually paraphyletic.</title>
        <authorList>
            <person name="Cook C.E."/>
            <person name="Yue Q."/>
            <person name="Akam M."/>
        </authorList>
    </citation>
    <scope>NUCLEOTIDE SEQUENCE</scope>
</reference>
<comment type="subcellular location">
    <subcellularLocation>
        <location evidence="1 12">Mitochondrion membrane</location>
        <topology evidence="1 12">Single-pass membrane protein</topology>
    </subcellularLocation>
</comment>
<evidence type="ECO:0000256" key="2">
    <source>
        <dbReference type="ARBA" id="ARBA00008892"/>
    </source>
</evidence>
<evidence type="ECO:0000256" key="11">
    <source>
        <dbReference type="ARBA" id="ARBA00023136"/>
    </source>
</evidence>
<comment type="similarity">
    <text evidence="2 12">Belongs to the ATPase protein 8 family.</text>
</comment>
<geneLocation type="mitochondrion" evidence="13"/>
<dbReference type="GO" id="GO:0015986">
    <property type="term" value="P:proton motive force-driven ATP synthesis"/>
    <property type="evidence" value="ECO:0007669"/>
    <property type="project" value="InterPro"/>
</dbReference>
<dbReference type="RefSeq" id="YP_054547.1">
    <property type="nucleotide sequence ID" value="NC_006081.1"/>
</dbReference>
<evidence type="ECO:0000256" key="7">
    <source>
        <dbReference type="ARBA" id="ARBA00022781"/>
    </source>
</evidence>
<sequence length="50" mass="6308">MPQMSPLLWLTLYFFFLFFIIYCNKYFTYTPTMTTQSSVQYKTQQMNWKW</sequence>
<keyword evidence="7 12" id="KW-0375">Hydrogen ion transport</keyword>
<dbReference type="InterPro" id="IPR001421">
    <property type="entry name" value="ATP8_metazoa"/>
</dbReference>
<evidence type="ECO:0000256" key="8">
    <source>
        <dbReference type="ARBA" id="ARBA00022989"/>
    </source>
</evidence>
<gene>
    <name evidence="13" type="primary">ATP8</name>
</gene>
<dbReference type="GO" id="GO:0031966">
    <property type="term" value="C:mitochondrial membrane"/>
    <property type="evidence" value="ECO:0007669"/>
    <property type="project" value="UniProtKB-SubCell"/>
</dbReference>
<dbReference type="GO" id="GO:0045259">
    <property type="term" value="C:proton-transporting ATP synthase complex"/>
    <property type="evidence" value="ECO:0007669"/>
    <property type="project" value="UniProtKB-KW"/>
</dbReference>
<name>Q6DVK3_SQUMA</name>
<protein>
    <recommendedName>
        <fullName evidence="12">ATP synthase complex subunit 8</fullName>
    </recommendedName>
</protein>
<evidence type="ECO:0000256" key="5">
    <source>
        <dbReference type="ARBA" id="ARBA00022547"/>
    </source>
</evidence>
<evidence type="ECO:0000256" key="6">
    <source>
        <dbReference type="ARBA" id="ARBA00022692"/>
    </source>
</evidence>
<comment type="subunit">
    <text evidence="3">F-type ATPases have 2 components, CF(1) - the catalytic core - and CF(0) - the membrane proton channel.</text>
</comment>
<proteinExistence type="inferred from homology"/>
<keyword evidence="5 12" id="KW-0138">CF(0)</keyword>
<keyword evidence="8" id="KW-1133">Transmembrane helix</keyword>
<keyword evidence="6 12" id="KW-0812">Transmembrane</keyword>
<keyword evidence="4 12" id="KW-0813">Transport</keyword>
<dbReference type="CTD" id="4509"/>
<evidence type="ECO:0000256" key="3">
    <source>
        <dbReference type="ARBA" id="ARBA00011291"/>
    </source>
</evidence>
<dbReference type="GO" id="GO:0015078">
    <property type="term" value="F:proton transmembrane transporter activity"/>
    <property type="evidence" value="ECO:0007669"/>
    <property type="project" value="InterPro"/>
</dbReference>
<evidence type="ECO:0000256" key="12">
    <source>
        <dbReference type="RuleBase" id="RU003661"/>
    </source>
</evidence>
<dbReference type="GeneID" id="2914307"/>
<dbReference type="AlphaFoldDB" id="Q6DVK3"/>
<evidence type="ECO:0000256" key="1">
    <source>
        <dbReference type="ARBA" id="ARBA00004304"/>
    </source>
</evidence>
<accession>Q6DVK3</accession>
<keyword evidence="10 12" id="KW-0496">Mitochondrion</keyword>
<keyword evidence="11" id="KW-0472">Membrane</keyword>
<dbReference type="EMBL" id="AY639936">
    <property type="protein sequence ID" value="AAT69296.1"/>
    <property type="molecule type" value="Genomic_DNA"/>
</dbReference>
<evidence type="ECO:0000313" key="13">
    <source>
        <dbReference type="EMBL" id="AAT69296.1"/>
    </source>
</evidence>
<organism evidence="13">
    <name type="scientific">Squilla mantis</name>
    <name type="common">Spottail mantis shrimp</name>
    <dbReference type="NCBI Taxonomy" id="280675"/>
    <lineage>
        <taxon>Eukaryota</taxon>
        <taxon>Metazoa</taxon>
        <taxon>Ecdysozoa</taxon>
        <taxon>Arthropoda</taxon>
        <taxon>Crustacea</taxon>
        <taxon>Multicrustacea</taxon>
        <taxon>Malacostraca</taxon>
        <taxon>Eumalacostraca</taxon>
        <taxon>Hoplocarida</taxon>
        <taxon>Stomatopoda</taxon>
        <taxon>Squillidae</taxon>
        <taxon>Squilla</taxon>
    </lineage>
</organism>